<feature type="non-terminal residue" evidence="2">
    <location>
        <position position="110"/>
    </location>
</feature>
<dbReference type="InterPro" id="IPR038980">
    <property type="entry name" value="ATM_plant"/>
</dbReference>
<dbReference type="SUPFAM" id="SSF56112">
    <property type="entry name" value="Protein kinase-like (PK-like)"/>
    <property type="match status" value="1"/>
</dbReference>
<dbReference type="Pfam" id="PF00454">
    <property type="entry name" value="PI3_PI4_kinase"/>
    <property type="match status" value="1"/>
</dbReference>
<dbReference type="PANTHER" id="PTHR37079:SF4">
    <property type="entry name" value="SERINE_THREONINE-PROTEIN KINASE ATM"/>
    <property type="match status" value="1"/>
</dbReference>
<evidence type="ECO:0000313" key="3">
    <source>
        <dbReference type="Proteomes" id="UP001159363"/>
    </source>
</evidence>
<name>A0ABQ9GZ38_9NEOP</name>
<evidence type="ECO:0000259" key="1">
    <source>
        <dbReference type="PROSITE" id="PS50290"/>
    </source>
</evidence>
<dbReference type="PANTHER" id="PTHR37079">
    <property type="entry name" value="SERINE/THREONINE-PROTEIN KINASE ATM"/>
    <property type="match status" value="1"/>
</dbReference>
<dbReference type="PROSITE" id="PS50290">
    <property type="entry name" value="PI3_4_KINASE_3"/>
    <property type="match status" value="1"/>
</dbReference>
<feature type="domain" description="PI3K/PI4K catalytic" evidence="1">
    <location>
        <begin position="1"/>
        <end position="110"/>
    </location>
</feature>
<reference evidence="2 3" key="1">
    <citation type="submission" date="2023-02" db="EMBL/GenBank/DDBJ databases">
        <title>LHISI_Scaffold_Assembly.</title>
        <authorList>
            <person name="Stuart O.P."/>
            <person name="Cleave R."/>
            <person name="Magrath M.J.L."/>
            <person name="Mikheyev A.S."/>
        </authorList>
    </citation>
    <scope>NUCLEOTIDE SEQUENCE [LARGE SCALE GENOMIC DNA]</scope>
    <source>
        <strain evidence="2">Daus_M_001</strain>
        <tissue evidence="2">Leg muscle</tissue>
    </source>
</reference>
<dbReference type="Proteomes" id="UP001159363">
    <property type="component" value="Chromosome 7"/>
</dbReference>
<gene>
    <name evidence="2" type="ORF">PR048_021726</name>
</gene>
<evidence type="ECO:0000313" key="2">
    <source>
        <dbReference type="EMBL" id="KAJ8877272.1"/>
    </source>
</evidence>
<dbReference type="InterPro" id="IPR000403">
    <property type="entry name" value="PI3/4_kinase_cat_dom"/>
</dbReference>
<comment type="caution">
    <text evidence="2">The sequence shown here is derived from an EMBL/GenBank/DDBJ whole genome shotgun (WGS) entry which is preliminary data.</text>
</comment>
<keyword evidence="3" id="KW-1185">Reference proteome</keyword>
<proteinExistence type="predicted"/>
<protein>
    <recommendedName>
        <fullName evidence="1">PI3K/PI4K catalytic domain-containing protein</fullName>
    </recommendedName>
</protein>
<dbReference type="EMBL" id="JARBHB010000008">
    <property type="protein sequence ID" value="KAJ8877272.1"/>
    <property type="molecule type" value="Genomic_DNA"/>
</dbReference>
<organism evidence="2 3">
    <name type="scientific">Dryococelus australis</name>
    <dbReference type="NCBI Taxonomy" id="614101"/>
    <lineage>
        <taxon>Eukaryota</taxon>
        <taxon>Metazoa</taxon>
        <taxon>Ecdysozoa</taxon>
        <taxon>Arthropoda</taxon>
        <taxon>Hexapoda</taxon>
        <taxon>Insecta</taxon>
        <taxon>Pterygota</taxon>
        <taxon>Neoptera</taxon>
        <taxon>Polyneoptera</taxon>
        <taxon>Phasmatodea</taxon>
        <taxon>Verophasmatodea</taxon>
        <taxon>Anareolatae</taxon>
        <taxon>Phasmatidae</taxon>
        <taxon>Eurycanthinae</taxon>
        <taxon>Dryococelus</taxon>
    </lineage>
</organism>
<sequence>METECWPGWLPFRVVPLSQRSGLIEWCENTQPLSHYLAGANSYHKRYYPKDLPVKKCYKMVEVACKSSNEERLNVYREICKNLRPAFHHFFLENFRTPATWFERRQAYIH</sequence>
<accession>A0ABQ9GZ38</accession>
<dbReference type="InterPro" id="IPR011009">
    <property type="entry name" value="Kinase-like_dom_sf"/>
</dbReference>